<evidence type="ECO:0000313" key="6">
    <source>
        <dbReference type="EMBL" id="GAA4337389.1"/>
    </source>
</evidence>
<dbReference type="InterPro" id="IPR058163">
    <property type="entry name" value="LysR-type_TF_proteobact-type"/>
</dbReference>
<evidence type="ECO:0000256" key="2">
    <source>
        <dbReference type="ARBA" id="ARBA00023015"/>
    </source>
</evidence>
<name>A0ABP8HCJ0_9BURK</name>
<dbReference type="CDD" id="cd08471">
    <property type="entry name" value="PBP2_CrgA_like_2"/>
    <property type="match status" value="1"/>
</dbReference>
<keyword evidence="2" id="KW-0805">Transcription regulation</keyword>
<sequence length="310" mass="34470">MGWIELHSCDFRFNRAMDRLKAMHTFVQIADHGSLTRAADAMDSSLPAVVRSLAALEAHLGVRLFHRTTRRITLTEEGRQYLASAREILSAADAADRALSVEAAEPAGQLTITAPVLFGHMYVAPAIVRFLKRYDKMRCSVLLHDRTVNLLEEGIDVGIRISPLEDSSLVAQQLGSIRRVVVASPQYLRAHGVPRHPRELLDANCVRVMPGAPVSFRENGRSFTVAARGNLEFNHIAPAVESCAAGVGFGIFFSYQVLPLVREGRLRIVLEDFEPAPRPVSVIYPHARLLPARTRAFIDWMKDEFQGLKL</sequence>
<comment type="similarity">
    <text evidence="1">Belongs to the LysR transcriptional regulatory family.</text>
</comment>
<dbReference type="Proteomes" id="UP001500975">
    <property type="component" value="Unassembled WGS sequence"/>
</dbReference>
<keyword evidence="4" id="KW-0804">Transcription</keyword>
<keyword evidence="3" id="KW-0238">DNA-binding</keyword>
<accession>A0ABP8HCJ0</accession>
<reference evidence="7" key="1">
    <citation type="journal article" date="2019" name="Int. J. Syst. Evol. Microbiol.">
        <title>The Global Catalogue of Microorganisms (GCM) 10K type strain sequencing project: providing services to taxonomists for standard genome sequencing and annotation.</title>
        <authorList>
            <consortium name="The Broad Institute Genomics Platform"/>
            <consortium name="The Broad Institute Genome Sequencing Center for Infectious Disease"/>
            <person name="Wu L."/>
            <person name="Ma J."/>
        </authorList>
    </citation>
    <scope>NUCLEOTIDE SEQUENCE [LARGE SCALE GENOMIC DNA]</scope>
    <source>
        <strain evidence="7">JCM 17804</strain>
    </source>
</reference>
<evidence type="ECO:0000256" key="3">
    <source>
        <dbReference type="ARBA" id="ARBA00023125"/>
    </source>
</evidence>
<proteinExistence type="inferred from homology"/>
<dbReference type="PROSITE" id="PS50931">
    <property type="entry name" value="HTH_LYSR"/>
    <property type="match status" value="1"/>
</dbReference>
<comment type="caution">
    <text evidence="6">The sequence shown here is derived from an EMBL/GenBank/DDBJ whole genome shotgun (WGS) entry which is preliminary data.</text>
</comment>
<dbReference type="InterPro" id="IPR000847">
    <property type="entry name" value="LysR_HTH_N"/>
</dbReference>
<protein>
    <submittedName>
        <fullName evidence="6">LysR family transcriptional regulator</fullName>
    </submittedName>
</protein>
<dbReference type="Gene3D" id="1.10.10.10">
    <property type="entry name" value="Winged helix-like DNA-binding domain superfamily/Winged helix DNA-binding domain"/>
    <property type="match status" value="1"/>
</dbReference>
<evidence type="ECO:0000313" key="7">
    <source>
        <dbReference type="Proteomes" id="UP001500975"/>
    </source>
</evidence>
<dbReference type="Gene3D" id="3.40.190.290">
    <property type="match status" value="1"/>
</dbReference>
<dbReference type="SUPFAM" id="SSF46785">
    <property type="entry name" value="Winged helix' DNA-binding domain"/>
    <property type="match status" value="1"/>
</dbReference>
<evidence type="ECO:0000256" key="4">
    <source>
        <dbReference type="ARBA" id="ARBA00023163"/>
    </source>
</evidence>
<gene>
    <name evidence="6" type="ORF">GCM10023165_15370</name>
</gene>
<evidence type="ECO:0000256" key="1">
    <source>
        <dbReference type="ARBA" id="ARBA00009437"/>
    </source>
</evidence>
<dbReference type="Pfam" id="PF03466">
    <property type="entry name" value="LysR_substrate"/>
    <property type="match status" value="1"/>
</dbReference>
<dbReference type="PANTHER" id="PTHR30537">
    <property type="entry name" value="HTH-TYPE TRANSCRIPTIONAL REGULATOR"/>
    <property type="match status" value="1"/>
</dbReference>
<organism evidence="6 7">
    <name type="scientific">Variovorax defluvii</name>
    <dbReference type="NCBI Taxonomy" id="913761"/>
    <lineage>
        <taxon>Bacteria</taxon>
        <taxon>Pseudomonadati</taxon>
        <taxon>Pseudomonadota</taxon>
        <taxon>Betaproteobacteria</taxon>
        <taxon>Burkholderiales</taxon>
        <taxon>Comamonadaceae</taxon>
        <taxon>Variovorax</taxon>
    </lineage>
</organism>
<dbReference type="SUPFAM" id="SSF53850">
    <property type="entry name" value="Periplasmic binding protein-like II"/>
    <property type="match status" value="1"/>
</dbReference>
<dbReference type="InterPro" id="IPR005119">
    <property type="entry name" value="LysR_subst-bd"/>
</dbReference>
<dbReference type="Pfam" id="PF00126">
    <property type="entry name" value="HTH_1"/>
    <property type="match status" value="1"/>
</dbReference>
<feature type="domain" description="HTH lysR-type" evidence="5">
    <location>
        <begin position="18"/>
        <end position="75"/>
    </location>
</feature>
<dbReference type="InterPro" id="IPR036388">
    <property type="entry name" value="WH-like_DNA-bd_sf"/>
</dbReference>
<dbReference type="PANTHER" id="PTHR30537:SF5">
    <property type="entry name" value="HTH-TYPE TRANSCRIPTIONAL ACTIVATOR TTDR-RELATED"/>
    <property type="match status" value="1"/>
</dbReference>
<dbReference type="InterPro" id="IPR036390">
    <property type="entry name" value="WH_DNA-bd_sf"/>
</dbReference>
<evidence type="ECO:0000259" key="5">
    <source>
        <dbReference type="PROSITE" id="PS50931"/>
    </source>
</evidence>
<dbReference type="EMBL" id="BAABGJ010000012">
    <property type="protein sequence ID" value="GAA4337389.1"/>
    <property type="molecule type" value="Genomic_DNA"/>
</dbReference>
<keyword evidence="7" id="KW-1185">Reference proteome</keyword>